<dbReference type="Proteomes" id="UP000001542">
    <property type="component" value="Unassembled WGS sequence"/>
</dbReference>
<dbReference type="InParanoid" id="A2DCY2"/>
<dbReference type="STRING" id="5722.A2DCY2"/>
<feature type="coiled-coil region" evidence="1">
    <location>
        <begin position="446"/>
        <end position="617"/>
    </location>
</feature>
<name>A2DCY2_TRIV3</name>
<dbReference type="AlphaFoldDB" id="A2DCY2"/>
<dbReference type="VEuPathDB" id="TrichDB:TVAGG3_0606380"/>
<feature type="region of interest" description="Disordered" evidence="2">
    <location>
        <begin position="1"/>
        <end position="32"/>
    </location>
</feature>
<evidence type="ECO:0000313" key="3">
    <source>
        <dbReference type="EMBL" id="EAY21756.1"/>
    </source>
</evidence>
<feature type="coiled-coil region" evidence="1">
    <location>
        <begin position="70"/>
        <end position="266"/>
    </location>
</feature>
<sequence>MSASYEYSGYKPSSGQQNSNSIGNPGDSSERDQLMEQYELKMGELLRCQKEICDLKNQLVTVVQKSKQNDANYQSLIHQYENQITELQEKFNTVQSSLQQSTIQNETAEVSKWMEKCHELEQTLAEKEKIIKGQEAEISDYNESASSMNSERMEYLEKFEKQQKEISELKVQLKEIPKLHENIEDLQNTNKELAQNNTELQDQVYELQKQIDTQNNESNEIKETIEEQTERVKTLMEKFNSAKTELNAASKKLIILTNENTDLKARDTKQKAQIKTLTQDNRKLSEIGSKLQQKVVEYDGIVKQIFESSPNMSSVSELCEFLNVIPNQQKETRRQMRELRRANRKLAERAEVADQLEKENYSQKIMIAKLEKIKLISNSFARINRTILDKLNSLVNKETPSLRNIIVATVMINRWRKSKDSHDYRSDSLNWWWISSCEENNAIDYISEIMNEKTATQEEIEQYRNQISDLQNQIQTLQVDKNNNLEGIDLTHKMLIKQIDELNEEVSSMVSKEKYEEKAKKNRENKKELKRLTQALSELKKVSFNKEEEVGELKNIVFKKDKEIYNLRGELEDAKLRVDELEDQIKLLSKFNSAKRKEFLSLERNAIKNEEENLKKNIEFRALVAENSILLRNKRSNKPDKDNSVVIRTLL</sequence>
<dbReference type="EMBL" id="DS113188">
    <property type="protein sequence ID" value="EAY21756.1"/>
    <property type="molecule type" value="Genomic_DNA"/>
</dbReference>
<keyword evidence="1" id="KW-0175">Coiled coil</keyword>
<gene>
    <name evidence="3" type="ORF">TVAG_237820</name>
</gene>
<dbReference type="RefSeq" id="XP_001582742.1">
    <property type="nucleotide sequence ID" value="XM_001582692.1"/>
</dbReference>
<evidence type="ECO:0000256" key="2">
    <source>
        <dbReference type="SAM" id="MobiDB-lite"/>
    </source>
</evidence>
<dbReference type="KEGG" id="tva:5467308"/>
<evidence type="ECO:0000256" key="1">
    <source>
        <dbReference type="SAM" id="Coils"/>
    </source>
</evidence>
<accession>A2DCY2</accession>
<evidence type="ECO:0000313" key="4">
    <source>
        <dbReference type="Proteomes" id="UP000001542"/>
    </source>
</evidence>
<dbReference type="Gene3D" id="1.10.287.1490">
    <property type="match status" value="1"/>
</dbReference>
<proteinExistence type="predicted"/>
<keyword evidence="4" id="KW-1185">Reference proteome</keyword>
<organism evidence="3 4">
    <name type="scientific">Trichomonas vaginalis (strain ATCC PRA-98 / G3)</name>
    <dbReference type="NCBI Taxonomy" id="412133"/>
    <lineage>
        <taxon>Eukaryota</taxon>
        <taxon>Metamonada</taxon>
        <taxon>Parabasalia</taxon>
        <taxon>Trichomonadida</taxon>
        <taxon>Trichomonadidae</taxon>
        <taxon>Trichomonas</taxon>
    </lineage>
</organism>
<feature type="compositionally biased region" description="Low complexity" evidence="2">
    <location>
        <begin position="12"/>
        <end position="26"/>
    </location>
</feature>
<dbReference type="SMR" id="A2DCY2"/>
<protein>
    <submittedName>
        <fullName evidence="3">Uncharacterized protein</fullName>
    </submittedName>
</protein>
<feature type="coiled-coil region" evidence="1">
    <location>
        <begin position="329"/>
        <end position="359"/>
    </location>
</feature>
<reference evidence="3" key="2">
    <citation type="journal article" date="2007" name="Science">
        <title>Draft genome sequence of the sexually transmitted pathogen Trichomonas vaginalis.</title>
        <authorList>
            <person name="Carlton J.M."/>
            <person name="Hirt R.P."/>
            <person name="Silva J.C."/>
            <person name="Delcher A.L."/>
            <person name="Schatz M."/>
            <person name="Zhao Q."/>
            <person name="Wortman J.R."/>
            <person name="Bidwell S.L."/>
            <person name="Alsmark U.C.M."/>
            <person name="Besteiro S."/>
            <person name="Sicheritz-Ponten T."/>
            <person name="Noel C.J."/>
            <person name="Dacks J.B."/>
            <person name="Foster P.G."/>
            <person name="Simillion C."/>
            <person name="Van de Peer Y."/>
            <person name="Miranda-Saavedra D."/>
            <person name="Barton G.J."/>
            <person name="Westrop G.D."/>
            <person name="Mueller S."/>
            <person name="Dessi D."/>
            <person name="Fiori P.L."/>
            <person name="Ren Q."/>
            <person name="Paulsen I."/>
            <person name="Zhang H."/>
            <person name="Bastida-Corcuera F.D."/>
            <person name="Simoes-Barbosa A."/>
            <person name="Brown M.T."/>
            <person name="Hayes R.D."/>
            <person name="Mukherjee M."/>
            <person name="Okumura C.Y."/>
            <person name="Schneider R."/>
            <person name="Smith A.J."/>
            <person name="Vanacova S."/>
            <person name="Villalvazo M."/>
            <person name="Haas B.J."/>
            <person name="Pertea M."/>
            <person name="Feldblyum T.V."/>
            <person name="Utterback T.R."/>
            <person name="Shu C.L."/>
            <person name="Osoegawa K."/>
            <person name="de Jong P.J."/>
            <person name="Hrdy I."/>
            <person name="Horvathova L."/>
            <person name="Zubacova Z."/>
            <person name="Dolezal P."/>
            <person name="Malik S.B."/>
            <person name="Logsdon J.M. Jr."/>
            <person name="Henze K."/>
            <person name="Gupta A."/>
            <person name="Wang C.C."/>
            <person name="Dunne R.L."/>
            <person name="Upcroft J.A."/>
            <person name="Upcroft P."/>
            <person name="White O."/>
            <person name="Salzberg S.L."/>
            <person name="Tang P."/>
            <person name="Chiu C.-H."/>
            <person name="Lee Y.-S."/>
            <person name="Embley T.M."/>
            <person name="Coombs G.H."/>
            <person name="Mottram J.C."/>
            <person name="Tachezy J."/>
            <person name="Fraser-Liggett C.M."/>
            <person name="Johnson P.J."/>
        </authorList>
    </citation>
    <scope>NUCLEOTIDE SEQUENCE [LARGE SCALE GENOMIC DNA]</scope>
    <source>
        <strain evidence="3">G3</strain>
    </source>
</reference>
<dbReference type="VEuPathDB" id="TrichDB:TVAG_237820"/>
<reference evidence="3" key="1">
    <citation type="submission" date="2006-10" db="EMBL/GenBank/DDBJ databases">
        <authorList>
            <person name="Amadeo P."/>
            <person name="Zhao Q."/>
            <person name="Wortman J."/>
            <person name="Fraser-Liggett C."/>
            <person name="Carlton J."/>
        </authorList>
    </citation>
    <scope>NUCLEOTIDE SEQUENCE</scope>
    <source>
        <strain evidence="3">G3</strain>
    </source>
</reference>